<dbReference type="PANTHER" id="PTHR19229:SF36">
    <property type="entry name" value="ATP-BINDING CASSETTE SUB-FAMILY A MEMBER 2"/>
    <property type="match status" value="1"/>
</dbReference>
<dbReference type="GO" id="GO:0016020">
    <property type="term" value="C:membrane"/>
    <property type="evidence" value="ECO:0007669"/>
    <property type="project" value="InterPro"/>
</dbReference>
<dbReference type="OrthoDB" id="6512918at2759"/>
<evidence type="ECO:0000256" key="2">
    <source>
        <dbReference type="ARBA" id="ARBA00022737"/>
    </source>
</evidence>
<dbReference type="EMBL" id="CYKH01000554">
    <property type="protein sequence ID" value="CUG06065.1"/>
    <property type="molecule type" value="Genomic_DNA"/>
</dbReference>
<dbReference type="GO" id="GO:0140359">
    <property type="term" value="F:ABC-type transporter activity"/>
    <property type="evidence" value="ECO:0007669"/>
    <property type="project" value="InterPro"/>
</dbReference>
<dbReference type="Proteomes" id="UP000051952">
    <property type="component" value="Unassembled WGS sequence"/>
</dbReference>
<dbReference type="GO" id="GO:0005319">
    <property type="term" value="F:lipid transporter activity"/>
    <property type="evidence" value="ECO:0007669"/>
    <property type="project" value="TreeGrafter"/>
</dbReference>
<dbReference type="VEuPathDB" id="TriTrypDB:BSAL_71565"/>
<evidence type="ECO:0000313" key="4">
    <source>
        <dbReference type="EMBL" id="CUG06065.1"/>
    </source>
</evidence>
<dbReference type="PANTHER" id="PTHR19229">
    <property type="entry name" value="ATP-BINDING CASSETTE TRANSPORTER SUBFAMILY A ABCA"/>
    <property type="match status" value="1"/>
</dbReference>
<dbReference type="AlphaFoldDB" id="A0A0S4IW77"/>
<evidence type="ECO:0000313" key="5">
    <source>
        <dbReference type="Proteomes" id="UP000051952"/>
    </source>
</evidence>
<evidence type="ECO:0000256" key="3">
    <source>
        <dbReference type="SAM" id="Phobius"/>
    </source>
</evidence>
<keyword evidence="3" id="KW-0812">Transmembrane</keyword>
<keyword evidence="1" id="KW-0813">Transport</keyword>
<keyword evidence="5" id="KW-1185">Reference proteome</keyword>
<keyword evidence="3" id="KW-1133">Transmembrane helix</keyword>
<keyword evidence="3" id="KW-0472">Membrane</keyword>
<feature type="transmembrane region" description="Helical" evidence="3">
    <location>
        <begin position="88"/>
        <end position="107"/>
    </location>
</feature>
<accession>A0A0S4IW77</accession>
<keyword evidence="2" id="KW-0677">Repeat</keyword>
<proteinExistence type="predicted"/>
<evidence type="ECO:0000256" key="1">
    <source>
        <dbReference type="ARBA" id="ARBA00022448"/>
    </source>
</evidence>
<reference evidence="5" key="1">
    <citation type="submission" date="2015-09" db="EMBL/GenBank/DDBJ databases">
        <authorList>
            <consortium name="Pathogen Informatics"/>
        </authorList>
    </citation>
    <scope>NUCLEOTIDE SEQUENCE [LARGE SCALE GENOMIC DNA]</scope>
    <source>
        <strain evidence="5">Lake Konstanz</strain>
    </source>
</reference>
<name>A0A0S4IW77_BODSA</name>
<gene>
    <name evidence="4" type="ORF">BSAL_71565</name>
</gene>
<protein>
    <submittedName>
        <fullName evidence="4">ABC transporter, putative</fullName>
    </submittedName>
</protein>
<sequence>MTTKRFQVELGLNQSSTPSTLTVRQRFSGGLGSEPYGTYYIGGFITLEVLIESYYLSQVLNIDGNTVQTYSTNLVAVPMPYGKYRNSAFLTIAGNISPLVLVLAFLYPVSQLAKRIVEEKESRLREGYN</sequence>
<organism evidence="4 5">
    <name type="scientific">Bodo saltans</name>
    <name type="common">Flagellated protozoan</name>
    <dbReference type="NCBI Taxonomy" id="75058"/>
    <lineage>
        <taxon>Eukaryota</taxon>
        <taxon>Discoba</taxon>
        <taxon>Euglenozoa</taxon>
        <taxon>Kinetoplastea</taxon>
        <taxon>Metakinetoplastina</taxon>
        <taxon>Eubodonida</taxon>
        <taxon>Bodonidae</taxon>
        <taxon>Bodo</taxon>
    </lineage>
</organism>
<dbReference type="InterPro" id="IPR026082">
    <property type="entry name" value="ABCA"/>
</dbReference>